<dbReference type="EMBL" id="JANVFS010000003">
    <property type="protein sequence ID" value="KAJ4493682.1"/>
    <property type="molecule type" value="Genomic_DNA"/>
</dbReference>
<protein>
    <submittedName>
        <fullName evidence="2">Uncharacterized protein</fullName>
    </submittedName>
</protein>
<reference evidence="2" key="1">
    <citation type="submission" date="2022-08" db="EMBL/GenBank/DDBJ databases">
        <authorList>
            <consortium name="DOE Joint Genome Institute"/>
            <person name="Min B."/>
            <person name="Riley R."/>
            <person name="Sierra-Patev S."/>
            <person name="Naranjo-Ortiz M."/>
            <person name="Looney B."/>
            <person name="Konkel Z."/>
            <person name="Slot J.C."/>
            <person name="Sakamoto Y."/>
            <person name="Steenwyk J.L."/>
            <person name="Rokas A."/>
            <person name="Carro J."/>
            <person name="Camarero S."/>
            <person name="Ferreira P."/>
            <person name="Molpeceres G."/>
            <person name="Ruiz-Duenas F.J."/>
            <person name="Serrano A."/>
            <person name="Henrissat B."/>
            <person name="Drula E."/>
            <person name="Hughes K.W."/>
            <person name="Mata J.L."/>
            <person name="Ishikawa N.K."/>
            <person name="Vargas-Isla R."/>
            <person name="Ushijima S."/>
            <person name="Smith C.A."/>
            <person name="Ahrendt S."/>
            <person name="Andreopoulos W."/>
            <person name="He G."/>
            <person name="Labutti K."/>
            <person name="Lipzen A."/>
            <person name="Ng V."/>
            <person name="Sandor L."/>
            <person name="Barry K."/>
            <person name="Martinez A.T."/>
            <person name="Xiao Y."/>
            <person name="Gibbons J.G."/>
            <person name="Terashima K."/>
            <person name="Hibbett D.S."/>
            <person name="Grigoriev I.V."/>
        </authorList>
    </citation>
    <scope>NUCLEOTIDE SEQUENCE</scope>
    <source>
        <strain evidence="2">Sp2 HRB7682 ss15</strain>
    </source>
</reference>
<feature type="region of interest" description="Disordered" evidence="1">
    <location>
        <begin position="165"/>
        <end position="187"/>
    </location>
</feature>
<evidence type="ECO:0000256" key="1">
    <source>
        <dbReference type="SAM" id="MobiDB-lite"/>
    </source>
</evidence>
<dbReference type="PANTHER" id="PTHR38846">
    <property type="entry name" value="C3H1-TYPE DOMAIN-CONTAINING PROTEIN"/>
    <property type="match status" value="1"/>
</dbReference>
<sequence length="187" mass="21514">MASLNPSNPIQLFFSSYSEFTYDPSGKTMAQFWELCNLYSWDRNSDERAEALAKMRDAIAQQFNAFYGTDADSLDGWYNLFQALQVQIPDTVKGCKDLIRTIHVNICDLVDYSLGEQNVPPELHVSQEALAEYSRREGKIYPRENAYAEGLLRFLLREITGTYQGRRGKDGQRRGGRRGRLNRRGRI</sequence>
<dbReference type="AlphaFoldDB" id="A0A9W9DZU9"/>
<comment type="caution">
    <text evidence="2">The sequence shown here is derived from an EMBL/GenBank/DDBJ whole genome shotgun (WGS) entry which is preliminary data.</text>
</comment>
<dbReference type="PANTHER" id="PTHR38846:SF1">
    <property type="entry name" value="C3H1-TYPE DOMAIN-CONTAINING PROTEIN"/>
    <property type="match status" value="1"/>
</dbReference>
<reference evidence="2" key="2">
    <citation type="journal article" date="2023" name="Proc. Natl. Acad. Sci. U.S.A.">
        <title>A global phylogenomic analysis of the shiitake genus Lentinula.</title>
        <authorList>
            <person name="Sierra-Patev S."/>
            <person name="Min B."/>
            <person name="Naranjo-Ortiz M."/>
            <person name="Looney B."/>
            <person name="Konkel Z."/>
            <person name="Slot J.C."/>
            <person name="Sakamoto Y."/>
            <person name="Steenwyk J.L."/>
            <person name="Rokas A."/>
            <person name="Carro J."/>
            <person name="Camarero S."/>
            <person name="Ferreira P."/>
            <person name="Molpeceres G."/>
            <person name="Ruiz-Duenas F.J."/>
            <person name="Serrano A."/>
            <person name="Henrissat B."/>
            <person name="Drula E."/>
            <person name="Hughes K.W."/>
            <person name="Mata J.L."/>
            <person name="Ishikawa N.K."/>
            <person name="Vargas-Isla R."/>
            <person name="Ushijima S."/>
            <person name="Smith C.A."/>
            <person name="Donoghue J."/>
            <person name="Ahrendt S."/>
            <person name="Andreopoulos W."/>
            <person name="He G."/>
            <person name="LaButti K."/>
            <person name="Lipzen A."/>
            <person name="Ng V."/>
            <person name="Riley R."/>
            <person name="Sandor L."/>
            <person name="Barry K."/>
            <person name="Martinez A.T."/>
            <person name="Xiao Y."/>
            <person name="Gibbons J.G."/>
            <person name="Terashima K."/>
            <person name="Grigoriev I.V."/>
            <person name="Hibbett D."/>
        </authorList>
    </citation>
    <scope>NUCLEOTIDE SEQUENCE</scope>
    <source>
        <strain evidence="2">Sp2 HRB7682 ss15</strain>
    </source>
</reference>
<proteinExistence type="predicted"/>
<gene>
    <name evidence="2" type="ORF">C8J55DRAFT_555109</name>
</gene>
<accession>A0A9W9DZU9</accession>
<name>A0A9W9DZU9_9AGAR</name>
<organism evidence="2 3">
    <name type="scientific">Lentinula lateritia</name>
    <dbReference type="NCBI Taxonomy" id="40482"/>
    <lineage>
        <taxon>Eukaryota</taxon>
        <taxon>Fungi</taxon>
        <taxon>Dikarya</taxon>
        <taxon>Basidiomycota</taxon>
        <taxon>Agaricomycotina</taxon>
        <taxon>Agaricomycetes</taxon>
        <taxon>Agaricomycetidae</taxon>
        <taxon>Agaricales</taxon>
        <taxon>Marasmiineae</taxon>
        <taxon>Omphalotaceae</taxon>
        <taxon>Lentinula</taxon>
    </lineage>
</organism>
<dbReference type="Proteomes" id="UP001150238">
    <property type="component" value="Unassembled WGS sequence"/>
</dbReference>
<evidence type="ECO:0000313" key="2">
    <source>
        <dbReference type="EMBL" id="KAJ4493682.1"/>
    </source>
</evidence>
<feature type="compositionally biased region" description="Basic residues" evidence="1">
    <location>
        <begin position="174"/>
        <end position="187"/>
    </location>
</feature>
<evidence type="ECO:0000313" key="3">
    <source>
        <dbReference type="Proteomes" id="UP001150238"/>
    </source>
</evidence>